<gene>
    <name evidence="1" type="ORF">FB473_001972</name>
</gene>
<evidence type="ECO:0000313" key="2">
    <source>
        <dbReference type="Proteomes" id="UP000749311"/>
    </source>
</evidence>
<organism evidence="1 2">
    <name type="scientific">Brooklawnia cerclae</name>
    <dbReference type="NCBI Taxonomy" id="349934"/>
    <lineage>
        <taxon>Bacteria</taxon>
        <taxon>Bacillati</taxon>
        <taxon>Actinomycetota</taxon>
        <taxon>Actinomycetes</taxon>
        <taxon>Propionibacteriales</taxon>
        <taxon>Propionibacteriaceae</taxon>
        <taxon>Brooklawnia</taxon>
    </lineage>
</organism>
<comment type="caution">
    <text evidence="1">The sequence shown here is derived from an EMBL/GenBank/DDBJ whole genome shotgun (WGS) entry which is preliminary data.</text>
</comment>
<sequence>MTIHAWPLDAVDGSPAYHGRSLRLAGLAPLMPGATATRPLGGVSCVRPGTPDSVLAASSTQVTLHPHAGQIDIGLGLSGPYGYAVEADEQVALSAAHASYTRWDLAYLTLNDPAEGGTGSAPEVTFHVAVGTAAASPADPAVPSDAHLVLGRVVVPPAGTGDPSVVWLAPRMAGADGVPHFATASARDAAVPSPWAGQAATTGSGSGLSWWVHDGSQWEQLARLWRAAGDGDDVVAGGPWPSGSPLLLQVGSAVISLDVNGYGSITWPRAFPSGLIGFVAFNGDGAARPNGYIVPGTATSGSVQGHIRMMVGAAAVGSGQARVNYIAAGW</sequence>
<protein>
    <recommendedName>
        <fullName evidence="3">Phage tail protein</fullName>
    </recommendedName>
</protein>
<reference evidence="1 2" key="1">
    <citation type="submission" date="2020-02" db="EMBL/GenBank/DDBJ databases">
        <title>Sequencing the genomes of 1000 actinobacteria strains.</title>
        <authorList>
            <person name="Klenk H.-P."/>
        </authorList>
    </citation>
    <scope>NUCLEOTIDE SEQUENCE [LARGE SCALE GENOMIC DNA]</scope>
    <source>
        <strain evidence="1 2">DSM 19609</strain>
    </source>
</reference>
<dbReference type="RefSeq" id="WP_167166929.1">
    <property type="nucleotide sequence ID" value="NZ_BAAAOO010000014.1"/>
</dbReference>
<dbReference type="Gene3D" id="2.60.40.3940">
    <property type="match status" value="1"/>
</dbReference>
<dbReference type="Proteomes" id="UP000749311">
    <property type="component" value="Unassembled WGS sequence"/>
</dbReference>
<dbReference type="EMBL" id="JAAMOZ010000001">
    <property type="protein sequence ID" value="NIH57327.1"/>
    <property type="molecule type" value="Genomic_DNA"/>
</dbReference>
<keyword evidence="2" id="KW-1185">Reference proteome</keyword>
<name>A0ABX0SG19_9ACTN</name>
<evidence type="ECO:0000313" key="1">
    <source>
        <dbReference type="EMBL" id="NIH57327.1"/>
    </source>
</evidence>
<evidence type="ECO:0008006" key="3">
    <source>
        <dbReference type="Google" id="ProtNLM"/>
    </source>
</evidence>
<accession>A0ABX0SG19</accession>
<proteinExistence type="predicted"/>